<keyword evidence="2" id="KW-0812">Transmembrane</keyword>
<dbReference type="Gene3D" id="1.20.1250.20">
    <property type="entry name" value="MFS general substrate transporter like domains"/>
    <property type="match status" value="1"/>
</dbReference>
<protein>
    <recommendedName>
        <fullName evidence="3">Major facilitator superfamily (MFS) profile domain-containing protein</fullName>
    </recommendedName>
</protein>
<keyword evidence="5" id="KW-1185">Reference proteome</keyword>
<dbReference type="InterPro" id="IPR036259">
    <property type="entry name" value="MFS_trans_sf"/>
</dbReference>
<keyword evidence="2" id="KW-0472">Membrane</keyword>
<dbReference type="InterPro" id="IPR020846">
    <property type="entry name" value="MFS_dom"/>
</dbReference>
<dbReference type="GO" id="GO:0022857">
    <property type="term" value="F:transmembrane transporter activity"/>
    <property type="evidence" value="ECO:0007669"/>
    <property type="project" value="InterPro"/>
</dbReference>
<dbReference type="GO" id="GO:0016020">
    <property type="term" value="C:membrane"/>
    <property type="evidence" value="ECO:0007669"/>
    <property type="project" value="UniProtKB-SubCell"/>
</dbReference>
<proteinExistence type="predicted"/>
<feature type="transmembrane region" description="Helical" evidence="2">
    <location>
        <begin position="103"/>
        <end position="125"/>
    </location>
</feature>
<evidence type="ECO:0000313" key="4">
    <source>
        <dbReference type="EMBL" id="KAK2593559.1"/>
    </source>
</evidence>
<gene>
    <name evidence="4" type="ORF">QQS21_008734</name>
</gene>
<reference evidence="4" key="1">
    <citation type="submission" date="2023-06" db="EMBL/GenBank/DDBJ databases">
        <title>Conoideocrella luteorostrata (Hypocreales: Clavicipitaceae), a potential biocontrol fungus for elongate hemlock scale in United States Christmas tree production areas.</title>
        <authorList>
            <person name="Barrett H."/>
            <person name="Lovett B."/>
            <person name="Macias A.M."/>
            <person name="Stajich J.E."/>
            <person name="Kasson M.T."/>
        </authorList>
    </citation>
    <scope>NUCLEOTIDE SEQUENCE</scope>
    <source>
        <strain evidence="4">ARSEF 14590</strain>
    </source>
</reference>
<evidence type="ECO:0000256" key="2">
    <source>
        <dbReference type="SAM" id="Phobius"/>
    </source>
</evidence>
<evidence type="ECO:0000259" key="3">
    <source>
        <dbReference type="PROSITE" id="PS50850"/>
    </source>
</evidence>
<feature type="transmembrane region" description="Helical" evidence="2">
    <location>
        <begin position="38"/>
        <end position="61"/>
    </location>
</feature>
<evidence type="ECO:0000256" key="1">
    <source>
        <dbReference type="ARBA" id="ARBA00004141"/>
    </source>
</evidence>
<feature type="transmembrane region" description="Helical" evidence="2">
    <location>
        <begin position="68"/>
        <end position="91"/>
    </location>
</feature>
<dbReference type="EMBL" id="JASWJB010000206">
    <property type="protein sequence ID" value="KAK2593559.1"/>
    <property type="molecule type" value="Genomic_DNA"/>
</dbReference>
<dbReference type="PROSITE" id="PS50850">
    <property type="entry name" value="MFS"/>
    <property type="match status" value="1"/>
</dbReference>
<keyword evidence="2" id="KW-1133">Transmembrane helix</keyword>
<sequence>MYAASIGLTPAQGSAANALLHLGLAIGRPPVGYFSDTFGHISMAGVMSFLCAFFYFVLWIPARSYAPLLVFALVSGMLCGTFWCTVTPVLAEVVGIRKLASTFGVICIVLVLPTTFAEPMAMQLVSGHSSRSLINA</sequence>
<dbReference type="AlphaFoldDB" id="A0AAJ0CIF5"/>
<feature type="domain" description="Major facilitator superfamily (MFS) profile" evidence="3">
    <location>
        <begin position="1"/>
        <end position="136"/>
    </location>
</feature>
<accession>A0AAJ0CIF5</accession>
<dbReference type="Proteomes" id="UP001251528">
    <property type="component" value="Unassembled WGS sequence"/>
</dbReference>
<dbReference type="SUPFAM" id="SSF103473">
    <property type="entry name" value="MFS general substrate transporter"/>
    <property type="match status" value="1"/>
</dbReference>
<evidence type="ECO:0000313" key="5">
    <source>
        <dbReference type="Proteomes" id="UP001251528"/>
    </source>
</evidence>
<name>A0AAJ0CIF5_9HYPO</name>
<comment type="caution">
    <text evidence="4">The sequence shown here is derived from an EMBL/GenBank/DDBJ whole genome shotgun (WGS) entry which is preliminary data.</text>
</comment>
<comment type="subcellular location">
    <subcellularLocation>
        <location evidence="1">Membrane</location>
        <topology evidence="1">Multi-pass membrane protein</topology>
    </subcellularLocation>
</comment>
<organism evidence="4 5">
    <name type="scientific">Conoideocrella luteorostrata</name>
    <dbReference type="NCBI Taxonomy" id="1105319"/>
    <lineage>
        <taxon>Eukaryota</taxon>
        <taxon>Fungi</taxon>
        <taxon>Dikarya</taxon>
        <taxon>Ascomycota</taxon>
        <taxon>Pezizomycotina</taxon>
        <taxon>Sordariomycetes</taxon>
        <taxon>Hypocreomycetidae</taxon>
        <taxon>Hypocreales</taxon>
        <taxon>Clavicipitaceae</taxon>
        <taxon>Conoideocrella</taxon>
    </lineage>
</organism>